<dbReference type="RefSeq" id="XP_060434556.1">
    <property type="nucleotide sequence ID" value="XM_060566684.1"/>
</dbReference>
<name>A0AAJ0AUZ3_9PEZI</name>
<accession>A0AAJ0AUZ3</accession>
<dbReference type="Proteomes" id="UP001224890">
    <property type="component" value="Unassembled WGS sequence"/>
</dbReference>
<comment type="caution">
    <text evidence="1">The sequence shown here is derived from an EMBL/GenBank/DDBJ whole genome shotgun (WGS) entry which is preliminary data.</text>
</comment>
<keyword evidence="2" id="KW-1185">Reference proteome</keyword>
<gene>
    <name evidence="1" type="ORF">BDP55DRAFT_311253</name>
</gene>
<proteinExistence type="predicted"/>
<evidence type="ECO:0000313" key="2">
    <source>
        <dbReference type="Proteomes" id="UP001224890"/>
    </source>
</evidence>
<protein>
    <submittedName>
        <fullName evidence="1">Uncharacterized protein</fullName>
    </submittedName>
</protein>
<reference evidence="1" key="1">
    <citation type="submission" date="2021-06" db="EMBL/GenBank/DDBJ databases">
        <title>Comparative genomics, transcriptomics and evolutionary studies reveal genomic signatures of adaptation to plant cell wall in hemibiotrophic fungi.</title>
        <authorList>
            <consortium name="DOE Joint Genome Institute"/>
            <person name="Baroncelli R."/>
            <person name="Diaz J.F."/>
            <person name="Benocci T."/>
            <person name="Peng M."/>
            <person name="Battaglia E."/>
            <person name="Haridas S."/>
            <person name="Andreopoulos W."/>
            <person name="Labutti K."/>
            <person name="Pangilinan J."/>
            <person name="Floch G.L."/>
            <person name="Makela M.R."/>
            <person name="Henrissat B."/>
            <person name="Grigoriev I.V."/>
            <person name="Crouch J.A."/>
            <person name="De Vries R.P."/>
            <person name="Sukno S.A."/>
            <person name="Thon M.R."/>
        </authorList>
    </citation>
    <scope>NUCLEOTIDE SEQUENCE</scope>
    <source>
        <strain evidence="1">CBS 193.32</strain>
    </source>
</reference>
<organism evidence="1 2">
    <name type="scientific">Colletotrichum godetiae</name>
    <dbReference type="NCBI Taxonomy" id="1209918"/>
    <lineage>
        <taxon>Eukaryota</taxon>
        <taxon>Fungi</taxon>
        <taxon>Dikarya</taxon>
        <taxon>Ascomycota</taxon>
        <taxon>Pezizomycotina</taxon>
        <taxon>Sordariomycetes</taxon>
        <taxon>Hypocreomycetidae</taxon>
        <taxon>Glomerellales</taxon>
        <taxon>Glomerellaceae</taxon>
        <taxon>Colletotrichum</taxon>
        <taxon>Colletotrichum acutatum species complex</taxon>
    </lineage>
</organism>
<sequence length="224" mass="24965">MAGFPFFSVALTPPRESGALPITQGPALSSFLASLEEHSVFRERDTCSFEATSAYQRGSHQRILSNAKNFLLGWANLSATPIKRFCWQLCSLLKSHQSITTEVKAEFGRRKRCSIHILSFLSPIRSVNQKLVTFLICLSGKRMPKVSYSLCLFLFQPMLQMFPGYGPAMGGSRTPGWRFPIPPRGSRWSPSLRLRCQGGAVQRDHAILHTSITASHSNDSNTVF</sequence>
<dbReference type="AlphaFoldDB" id="A0AAJ0AUZ3"/>
<dbReference type="GeneID" id="85451210"/>
<dbReference type="EMBL" id="JAHMHR010000005">
    <property type="protein sequence ID" value="KAK1690861.1"/>
    <property type="molecule type" value="Genomic_DNA"/>
</dbReference>
<evidence type="ECO:0000313" key="1">
    <source>
        <dbReference type="EMBL" id="KAK1690861.1"/>
    </source>
</evidence>